<comment type="caution">
    <text evidence="10">The sequence shown here is derived from an EMBL/GenBank/DDBJ whole genome shotgun (WGS) entry which is preliminary data.</text>
</comment>
<evidence type="ECO:0000256" key="4">
    <source>
        <dbReference type="ARBA" id="ARBA00022701"/>
    </source>
</evidence>
<keyword evidence="8" id="KW-0206">Cytoskeleton</keyword>
<dbReference type="Proteomes" id="UP000541444">
    <property type="component" value="Unassembled WGS sequence"/>
</dbReference>
<proteinExistence type="inferred from homology"/>
<evidence type="ECO:0000256" key="9">
    <source>
        <dbReference type="SAM" id="MobiDB-lite"/>
    </source>
</evidence>
<evidence type="ECO:0000256" key="5">
    <source>
        <dbReference type="ARBA" id="ARBA00022741"/>
    </source>
</evidence>
<sequence length="329" mass="36570">MGGHMQQSNGASLWDPPGGGTIHNVGSTSDVGDAVMARWLQSAGLQHLSPLASAGIPNLVMQGYGGQLVEEKQKLYKIFRNHNMNGEFASEPYTPTGQSSGPVASANGFYSLELKWEFGAGLLDLHAMDDTELLSEHVLSDSFEPSPFMPALVKGISADFYVVTSRQQREQVVERLPSNDKDNNNNLAKIKVVVRKQPLNRKELSRREKDIVNVYENAYLTVHEPKLKVDLTAYVEKHEFCFDAVLDEHVFLQFFSVPKQLVSHMAKQIECPAIGKQFAAEEIFAQILRKLVDDASKFLNDKVTKTIITVPAYFNDSQRTTTKDAGRIA</sequence>
<evidence type="ECO:0000256" key="3">
    <source>
        <dbReference type="ARBA" id="ARBA00022490"/>
    </source>
</evidence>
<gene>
    <name evidence="10" type="ORF">GIB67_029186</name>
</gene>
<dbReference type="FunFam" id="3.30.420.40:FF:000028">
    <property type="entry name" value="heat shock 70 kDa protein-like"/>
    <property type="match status" value="1"/>
</dbReference>
<dbReference type="GO" id="GO:0007019">
    <property type="term" value="P:microtubule depolymerization"/>
    <property type="evidence" value="ECO:0007669"/>
    <property type="project" value="TreeGrafter"/>
</dbReference>
<evidence type="ECO:0000256" key="7">
    <source>
        <dbReference type="ARBA" id="ARBA00023175"/>
    </source>
</evidence>
<accession>A0A7J7LS46</accession>
<dbReference type="Pfam" id="PF00012">
    <property type="entry name" value="HSP70"/>
    <property type="match status" value="1"/>
</dbReference>
<organism evidence="10 11">
    <name type="scientific">Kingdonia uniflora</name>
    <dbReference type="NCBI Taxonomy" id="39325"/>
    <lineage>
        <taxon>Eukaryota</taxon>
        <taxon>Viridiplantae</taxon>
        <taxon>Streptophyta</taxon>
        <taxon>Embryophyta</taxon>
        <taxon>Tracheophyta</taxon>
        <taxon>Spermatophyta</taxon>
        <taxon>Magnoliopsida</taxon>
        <taxon>Ranunculales</taxon>
        <taxon>Circaeasteraceae</taxon>
        <taxon>Kingdonia</taxon>
    </lineage>
</organism>
<name>A0A7J7LS46_9MAGN</name>
<keyword evidence="11" id="KW-1185">Reference proteome</keyword>
<protein>
    <submittedName>
        <fullName evidence="10">Uncharacterized protein</fullName>
    </submittedName>
</protein>
<dbReference type="InterPro" id="IPR013126">
    <property type="entry name" value="Hsp_70_fam"/>
</dbReference>
<dbReference type="GO" id="GO:0007018">
    <property type="term" value="P:microtubule-based movement"/>
    <property type="evidence" value="ECO:0007669"/>
    <property type="project" value="InterPro"/>
</dbReference>
<comment type="similarity">
    <text evidence="2">Belongs to the heat shock protein 70 family.</text>
</comment>
<dbReference type="GO" id="GO:0005524">
    <property type="term" value="F:ATP binding"/>
    <property type="evidence" value="ECO:0007669"/>
    <property type="project" value="UniProtKB-KW"/>
</dbReference>
<dbReference type="Gene3D" id="3.30.420.40">
    <property type="match status" value="1"/>
</dbReference>
<comment type="subcellular location">
    <subcellularLocation>
        <location evidence="1">Cytoplasm</location>
        <location evidence="1">Cytoskeleton</location>
    </subcellularLocation>
</comment>
<reference evidence="10 11" key="1">
    <citation type="journal article" date="2020" name="IScience">
        <title>Genome Sequencing of the Endangered Kingdonia uniflora (Circaeasteraceae, Ranunculales) Reveals Potential Mechanisms of Evolutionary Specialization.</title>
        <authorList>
            <person name="Sun Y."/>
            <person name="Deng T."/>
            <person name="Zhang A."/>
            <person name="Moore M.J."/>
            <person name="Landis J.B."/>
            <person name="Lin N."/>
            <person name="Zhang H."/>
            <person name="Zhang X."/>
            <person name="Huang J."/>
            <person name="Zhang X."/>
            <person name="Sun H."/>
            <person name="Wang H."/>
        </authorList>
    </citation>
    <scope>NUCLEOTIDE SEQUENCE [LARGE SCALE GENOMIC DNA]</scope>
    <source>
        <strain evidence="10">TB1705</strain>
        <tissue evidence="10">Leaf</tissue>
    </source>
</reference>
<dbReference type="InterPro" id="IPR043129">
    <property type="entry name" value="ATPase_NBD"/>
</dbReference>
<feature type="region of interest" description="Disordered" evidence="9">
    <location>
        <begin position="1"/>
        <end position="27"/>
    </location>
</feature>
<evidence type="ECO:0000256" key="6">
    <source>
        <dbReference type="ARBA" id="ARBA00022840"/>
    </source>
</evidence>
<dbReference type="AlphaFoldDB" id="A0A7J7LS46"/>
<feature type="compositionally biased region" description="Polar residues" evidence="9">
    <location>
        <begin position="1"/>
        <end position="11"/>
    </location>
</feature>
<evidence type="ECO:0000313" key="11">
    <source>
        <dbReference type="Proteomes" id="UP000541444"/>
    </source>
</evidence>
<keyword evidence="6" id="KW-0067">ATP-binding</keyword>
<keyword evidence="4" id="KW-0493">Microtubule</keyword>
<dbReference type="PANTHER" id="PTHR47971">
    <property type="entry name" value="KINESIN-RELATED PROTEIN 6"/>
    <property type="match status" value="1"/>
</dbReference>
<dbReference type="EMBL" id="JACGCM010002066">
    <property type="protein sequence ID" value="KAF6145417.1"/>
    <property type="molecule type" value="Genomic_DNA"/>
</dbReference>
<dbReference type="GO" id="GO:0003777">
    <property type="term" value="F:microtubule motor activity"/>
    <property type="evidence" value="ECO:0007669"/>
    <property type="project" value="InterPro"/>
</dbReference>
<keyword evidence="3" id="KW-0963">Cytoplasm</keyword>
<dbReference type="OrthoDB" id="3176171at2759"/>
<keyword evidence="5" id="KW-0547">Nucleotide-binding</keyword>
<evidence type="ECO:0000313" key="10">
    <source>
        <dbReference type="EMBL" id="KAF6145417.1"/>
    </source>
</evidence>
<dbReference type="InterPro" id="IPR027640">
    <property type="entry name" value="Kinesin-like_fam"/>
</dbReference>
<dbReference type="InterPro" id="IPR027417">
    <property type="entry name" value="P-loop_NTPase"/>
</dbReference>
<dbReference type="GO" id="GO:0140662">
    <property type="term" value="F:ATP-dependent protein folding chaperone"/>
    <property type="evidence" value="ECO:0007669"/>
    <property type="project" value="InterPro"/>
</dbReference>
<dbReference type="SUPFAM" id="SSF53067">
    <property type="entry name" value="Actin-like ATPase domain"/>
    <property type="match status" value="1"/>
</dbReference>
<keyword evidence="7" id="KW-0505">Motor protein</keyword>
<evidence type="ECO:0000256" key="2">
    <source>
        <dbReference type="ARBA" id="ARBA00007381"/>
    </source>
</evidence>
<dbReference type="SUPFAM" id="SSF52540">
    <property type="entry name" value="P-loop containing nucleoside triphosphate hydrolases"/>
    <property type="match status" value="1"/>
</dbReference>
<evidence type="ECO:0000256" key="8">
    <source>
        <dbReference type="ARBA" id="ARBA00023212"/>
    </source>
</evidence>
<dbReference type="GO" id="GO:0005874">
    <property type="term" value="C:microtubule"/>
    <property type="evidence" value="ECO:0007669"/>
    <property type="project" value="UniProtKB-KW"/>
</dbReference>
<evidence type="ECO:0000256" key="1">
    <source>
        <dbReference type="ARBA" id="ARBA00004245"/>
    </source>
</evidence>
<dbReference type="PANTHER" id="PTHR47971:SF8">
    <property type="entry name" value="KINESIN-LIKE PROTEIN"/>
    <property type="match status" value="1"/>
</dbReference>